<protein>
    <submittedName>
        <fullName evidence="5">Peptidoglycan DD-metalloendopeptidase family protein</fullName>
    </submittedName>
</protein>
<dbReference type="PROSITE" id="PS51782">
    <property type="entry name" value="LYSM"/>
    <property type="match status" value="2"/>
</dbReference>
<dbReference type="SUPFAM" id="SSF51261">
    <property type="entry name" value="Duplicated hybrid motif"/>
    <property type="match status" value="1"/>
</dbReference>
<dbReference type="RefSeq" id="WP_150968240.1">
    <property type="nucleotide sequence ID" value="NZ_VZDO01000002.1"/>
</dbReference>
<dbReference type="CDD" id="cd12797">
    <property type="entry name" value="M23_peptidase"/>
    <property type="match status" value="1"/>
</dbReference>
<dbReference type="CDD" id="cd00118">
    <property type="entry name" value="LysM"/>
    <property type="match status" value="2"/>
</dbReference>
<dbReference type="InterPro" id="IPR050570">
    <property type="entry name" value="Cell_wall_metabolism_enzyme"/>
</dbReference>
<evidence type="ECO:0000259" key="4">
    <source>
        <dbReference type="PROSITE" id="PS51782"/>
    </source>
</evidence>
<feature type="compositionally biased region" description="Low complexity" evidence="2">
    <location>
        <begin position="104"/>
        <end position="120"/>
    </location>
</feature>
<dbReference type="GO" id="GO:0004222">
    <property type="term" value="F:metalloendopeptidase activity"/>
    <property type="evidence" value="ECO:0007669"/>
    <property type="project" value="TreeGrafter"/>
</dbReference>
<feature type="signal peptide" evidence="3">
    <location>
        <begin position="1"/>
        <end position="26"/>
    </location>
</feature>
<feature type="compositionally biased region" description="Low complexity" evidence="2">
    <location>
        <begin position="345"/>
        <end position="362"/>
    </location>
</feature>
<feature type="compositionally biased region" description="Basic and acidic residues" evidence="2">
    <location>
        <begin position="293"/>
        <end position="306"/>
    </location>
</feature>
<dbReference type="Gene3D" id="3.10.350.10">
    <property type="entry name" value="LysM domain"/>
    <property type="match status" value="2"/>
</dbReference>
<sequence>MRSEVLKTGRLRFARTVALVALTALGAGCSADATRFDSFYTGAVPQPQRPVPQGGIDQTSTGSVGQNARQPLYDGSSGSLPPASQDYGQNYPQGGNQGGSIQRATLAPPSAPSAVTASAAQPRPYTPPAAAMEQPAPVRAASAAPAKAGWSASGNTVTLREGETLDTISNRYGVPVKALMSANGLTSASDAVAGRQIAIPTYSYGERPAARAVADAGGAQQLGAPPQTLRAPSASRSVAAATPGHVIVESGDSLMGIARRSGVTVAELKAANGMTGDSVRIGQKLTLPGGAMEPKRVASLDPREGMASKPAVKPAAKAVAETAEKQPKPYQAPAVQKPAEEKAAAKAPATETKPAAQPKVVASAASAKEETVAAAPVKEAAPATTIADEETKEAAAAPSSTGIDQFRWPVQGRVLKRFGDKDGTRRNDGLDISVPRGTPVKAAENGVVIYAGDGLKEFGNTVLVRHDNGLVTVYGHADDLKVKRGETVKRGQEIATAGMSGDAQAPMLHFEVRKNSAPVDPGKYLQ</sequence>
<feature type="compositionally biased region" description="Low complexity" evidence="2">
    <location>
        <begin position="85"/>
        <end position="94"/>
    </location>
</feature>
<feature type="compositionally biased region" description="Polar residues" evidence="2">
    <location>
        <begin position="56"/>
        <end position="69"/>
    </location>
</feature>
<dbReference type="SUPFAM" id="SSF54106">
    <property type="entry name" value="LysM domain"/>
    <property type="match status" value="2"/>
</dbReference>
<feature type="compositionally biased region" description="Low complexity" evidence="2">
    <location>
        <begin position="307"/>
        <end position="321"/>
    </location>
</feature>
<dbReference type="Proteomes" id="UP000432089">
    <property type="component" value="Unassembled WGS sequence"/>
</dbReference>
<organism evidence="5 6">
    <name type="scientific">Plantimonas leprariae</name>
    <dbReference type="NCBI Taxonomy" id="2615207"/>
    <lineage>
        <taxon>Bacteria</taxon>
        <taxon>Pseudomonadati</taxon>
        <taxon>Pseudomonadota</taxon>
        <taxon>Alphaproteobacteria</taxon>
        <taxon>Hyphomicrobiales</taxon>
        <taxon>Aurantimonadaceae</taxon>
        <taxon>Plantimonas</taxon>
    </lineage>
</organism>
<dbReference type="EMBL" id="VZDO01000002">
    <property type="protein sequence ID" value="KAB0681980.1"/>
    <property type="molecule type" value="Genomic_DNA"/>
</dbReference>
<name>A0A7V7PSC1_9HYPH</name>
<dbReference type="InterPro" id="IPR016047">
    <property type="entry name" value="M23ase_b-sheet_dom"/>
</dbReference>
<evidence type="ECO:0000313" key="6">
    <source>
        <dbReference type="Proteomes" id="UP000432089"/>
    </source>
</evidence>
<comment type="similarity">
    <text evidence="1">Belongs to the E.coli NlpD/Haemophilus LppB family.</text>
</comment>
<comment type="caution">
    <text evidence="5">The sequence shown here is derived from an EMBL/GenBank/DDBJ whole genome shotgun (WGS) entry which is preliminary data.</text>
</comment>
<feature type="region of interest" description="Disordered" evidence="2">
    <location>
        <begin position="287"/>
        <end position="362"/>
    </location>
</feature>
<evidence type="ECO:0000256" key="2">
    <source>
        <dbReference type="SAM" id="MobiDB-lite"/>
    </source>
</evidence>
<proteinExistence type="inferred from homology"/>
<evidence type="ECO:0000256" key="1">
    <source>
        <dbReference type="ARBA" id="ARBA00038420"/>
    </source>
</evidence>
<dbReference type="AlphaFoldDB" id="A0A7V7PSC1"/>
<feature type="domain" description="LysM" evidence="4">
    <location>
        <begin position="155"/>
        <end position="199"/>
    </location>
</feature>
<dbReference type="InterPro" id="IPR011055">
    <property type="entry name" value="Dup_hybrid_motif"/>
</dbReference>
<keyword evidence="3" id="KW-0732">Signal</keyword>
<feature type="chain" id="PRO_5031228400" evidence="3">
    <location>
        <begin position="27"/>
        <end position="526"/>
    </location>
</feature>
<dbReference type="PANTHER" id="PTHR21666:SF263">
    <property type="entry name" value="MUREIN HYDROLASE ACTIVATOR NLPD"/>
    <property type="match status" value="1"/>
</dbReference>
<dbReference type="Pfam" id="PF01551">
    <property type="entry name" value="Peptidase_M23"/>
    <property type="match status" value="1"/>
</dbReference>
<dbReference type="Pfam" id="PF01476">
    <property type="entry name" value="LysM"/>
    <property type="match status" value="2"/>
</dbReference>
<dbReference type="PANTHER" id="PTHR21666">
    <property type="entry name" value="PEPTIDASE-RELATED"/>
    <property type="match status" value="1"/>
</dbReference>
<dbReference type="PROSITE" id="PS51257">
    <property type="entry name" value="PROKAR_LIPOPROTEIN"/>
    <property type="match status" value="1"/>
</dbReference>
<reference evidence="5 6" key="1">
    <citation type="submission" date="2019-09" db="EMBL/GenBank/DDBJ databases">
        <title>YIM 132180 draft genome.</title>
        <authorList>
            <person name="Zhang K."/>
        </authorList>
    </citation>
    <scope>NUCLEOTIDE SEQUENCE [LARGE SCALE GENOMIC DNA]</scope>
    <source>
        <strain evidence="5 6">YIM 132180</strain>
    </source>
</reference>
<gene>
    <name evidence="5" type="ORF">F6X38_04015</name>
</gene>
<feature type="domain" description="LysM" evidence="4">
    <location>
        <begin position="244"/>
        <end position="287"/>
    </location>
</feature>
<dbReference type="SMART" id="SM00257">
    <property type="entry name" value="LysM"/>
    <property type="match status" value="2"/>
</dbReference>
<feature type="compositionally biased region" description="Low complexity" evidence="2">
    <location>
        <begin position="135"/>
        <end position="153"/>
    </location>
</feature>
<feature type="region of interest" description="Disordered" evidence="2">
    <location>
        <begin position="43"/>
        <end position="155"/>
    </location>
</feature>
<dbReference type="InterPro" id="IPR036779">
    <property type="entry name" value="LysM_dom_sf"/>
</dbReference>
<accession>A0A7V7PSC1</accession>
<evidence type="ECO:0000313" key="5">
    <source>
        <dbReference type="EMBL" id="KAB0681980.1"/>
    </source>
</evidence>
<keyword evidence="6" id="KW-1185">Reference proteome</keyword>
<evidence type="ECO:0000256" key="3">
    <source>
        <dbReference type="SAM" id="SignalP"/>
    </source>
</evidence>
<dbReference type="InterPro" id="IPR018392">
    <property type="entry name" value="LysM"/>
</dbReference>
<dbReference type="Gene3D" id="2.70.70.10">
    <property type="entry name" value="Glucose Permease (Domain IIA)"/>
    <property type="match status" value="1"/>
</dbReference>